<dbReference type="Proteomes" id="UP000774326">
    <property type="component" value="Unassembled WGS sequence"/>
</dbReference>
<proteinExistence type="predicted"/>
<evidence type="ECO:0000313" key="2">
    <source>
        <dbReference type="Proteomes" id="UP000774326"/>
    </source>
</evidence>
<accession>A0A9P8PMR1</accession>
<evidence type="ECO:0000313" key="1">
    <source>
        <dbReference type="EMBL" id="KAH3674307.1"/>
    </source>
</evidence>
<reference evidence="1" key="2">
    <citation type="submission" date="2021-01" db="EMBL/GenBank/DDBJ databases">
        <authorList>
            <person name="Schikora-Tamarit M.A."/>
        </authorList>
    </citation>
    <scope>NUCLEOTIDE SEQUENCE</scope>
    <source>
        <strain evidence="1">CBS2887</strain>
    </source>
</reference>
<dbReference type="AlphaFoldDB" id="A0A9P8PMR1"/>
<dbReference type="EMBL" id="JAEUBG010005535">
    <property type="protein sequence ID" value="KAH3674307.1"/>
    <property type="molecule type" value="Genomic_DNA"/>
</dbReference>
<name>A0A9P8PMR1_WICPI</name>
<keyword evidence="2" id="KW-1185">Reference proteome</keyword>
<reference evidence="1" key="1">
    <citation type="journal article" date="2021" name="Open Biol.">
        <title>Shared evolutionary footprints suggest mitochondrial oxidative damage underlies multiple complex I losses in fungi.</title>
        <authorList>
            <person name="Schikora-Tamarit M.A."/>
            <person name="Marcet-Houben M."/>
            <person name="Nosek J."/>
            <person name="Gabaldon T."/>
        </authorList>
    </citation>
    <scope>NUCLEOTIDE SEQUENCE</scope>
    <source>
        <strain evidence="1">CBS2887</strain>
    </source>
</reference>
<comment type="caution">
    <text evidence="1">The sequence shown here is derived from an EMBL/GenBank/DDBJ whole genome shotgun (WGS) entry which is preliminary data.</text>
</comment>
<gene>
    <name evidence="1" type="ORF">WICPIJ_009586</name>
</gene>
<protein>
    <submittedName>
        <fullName evidence="1">Uncharacterized protein</fullName>
    </submittedName>
</protein>
<organism evidence="1 2">
    <name type="scientific">Wickerhamomyces pijperi</name>
    <name type="common">Yeast</name>
    <name type="synonym">Pichia pijperi</name>
    <dbReference type="NCBI Taxonomy" id="599730"/>
    <lineage>
        <taxon>Eukaryota</taxon>
        <taxon>Fungi</taxon>
        <taxon>Dikarya</taxon>
        <taxon>Ascomycota</taxon>
        <taxon>Saccharomycotina</taxon>
        <taxon>Saccharomycetes</taxon>
        <taxon>Phaffomycetales</taxon>
        <taxon>Wickerhamomycetaceae</taxon>
        <taxon>Wickerhamomyces</taxon>
    </lineage>
</organism>
<sequence length="98" mass="11359">MVLTPSSVDPIQIWQRILLSHNIASCSKNQQVHTSNKHPYWSSCKEQDRSILLSCMPWGSYVRRQHHEDLFLAESVAWSIVPIPLEASLNWNHTYKTS</sequence>